<sequence>MMNNHFKKIFISFCIFGVIAALNAQAQLTSELEAWQVKAENALQAGEILTAYKYYSRLVYKAPENKAYRLALAAIEMQWGHGDSAQKIIAPVLALYPYHKQASLLQVRIDLYNKMYAAAEARLLTLRQYYPDDADITNSLSSLYGRIGQAEKAESLRQ</sequence>
<keyword evidence="3" id="KW-1185">Reference proteome</keyword>
<accession>A0ABT8TFG2</accession>
<evidence type="ECO:0000313" key="3">
    <source>
        <dbReference type="Proteomes" id="UP001168380"/>
    </source>
</evidence>
<dbReference type="RefSeq" id="WP_302712600.1">
    <property type="nucleotide sequence ID" value="NZ_JAULRT010000052.1"/>
</dbReference>
<dbReference type="Gene3D" id="1.25.40.10">
    <property type="entry name" value="Tetratricopeptide repeat domain"/>
    <property type="match status" value="1"/>
</dbReference>
<comment type="caution">
    <text evidence="2">The sequence shown here is derived from an EMBL/GenBank/DDBJ whole genome shotgun (WGS) entry which is preliminary data.</text>
</comment>
<evidence type="ECO:0000313" key="2">
    <source>
        <dbReference type="EMBL" id="MDO3382375.1"/>
    </source>
</evidence>
<dbReference type="EMBL" id="JAULRT010000052">
    <property type="protein sequence ID" value="MDO3382375.1"/>
    <property type="molecule type" value="Genomic_DNA"/>
</dbReference>
<evidence type="ECO:0008006" key="4">
    <source>
        <dbReference type="Google" id="ProtNLM"/>
    </source>
</evidence>
<organism evidence="2 3">
    <name type="scientific">Gilvimarinus algae</name>
    <dbReference type="NCBI Taxonomy" id="3058037"/>
    <lineage>
        <taxon>Bacteria</taxon>
        <taxon>Pseudomonadati</taxon>
        <taxon>Pseudomonadota</taxon>
        <taxon>Gammaproteobacteria</taxon>
        <taxon>Cellvibrionales</taxon>
        <taxon>Cellvibrionaceae</taxon>
        <taxon>Gilvimarinus</taxon>
    </lineage>
</organism>
<feature type="signal peptide" evidence="1">
    <location>
        <begin position="1"/>
        <end position="26"/>
    </location>
</feature>
<evidence type="ECO:0000256" key="1">
    <source>
        <dbReference type="SAM" id="SignalP"/>
    </source>
</evidence>
<dbReference type="SUPFAM" id="SSF48452">
    <property type="entry name" value="TPR-like"/>
    <property type="match status" value="1"/>
</dbReference>
<dbReference type="Proteomes" id="UP001168380">
    <property type="component" value="Unassembled WGS sequence"/>
</dbReference>
<keyword evidence="1" id="KW-0732">Signal</keyword>
<protein>
    <recommendedName>
        <fullName evidence="4">Outer membrane lipoprotein BamD-like domain-containing protein</fullName>
    </recommendedName>
</protein>
<gene>
    <name evidence="2" type="ORF">QWI16_09320</name>
</gene>
<dbReference type="InterPro" id="IPR011990">
    <property type="entry name" value="TPR-like_helical_dom_sf"/>
</dbReference>
<reference evidence="2" key="1">
    <citation type="submission" date="2023-07" db="EMBL/GenBank/DDBJ databases">
        <title>Gilvimarinus algae sp. nov., isolated from the surface of Kelp.</title>
        <authorList>
            <person name="Sun Y.Y."/>
            <person name="Gong Y."/>
            <person name="Du Z.J."/>
        </authorList>
    </citation>
    <scope>NUCLEOTIDE SEQUENCE</scope>
    <source>
        <strain evidence="2">SDUM040014</strain>
    </source>
</reference>
<name>A0ABT8TFG2_9GAMM</name>
<proteinExistence type="predicted"/>
<feature type="chain" id="PRO_5045923527" description="Outer membrane lipoprotein BamD-like domain-containing protein" evidence="1">
    <location>
        <begin position="27"/>
        <end position="158"/>
    </location>
</feature>